<keyword evidence="10" id="KW-1185">Reference proteome</keyword>
<protein>
    <submittedName>
        <fullName evidence="9">RagB/SusD family nutrient uptake outer membrane protein</fullName>
    </submittedName>
</protein>
<dbReference type="SUPFAM" id="SSF48452">
    <property type="entry name" value="TPR-like"/>
    <property type="match status" value="1"/>
</dbReference>
<feature type="signal peptide" evidence="6">
    <location>
        <begin position="1"/>
        <end position="23"/>
    </location>
</feature>
<evidence type="ECO:0000259" key="7">
    <source>
        <dbReference type="Pfam" id="PF07980"/>
    </source>
</evidence>
<evidence type="ECO:0000256" key="6">
    <source>
        <dbReference type="SAM" id="SignalP"/>
    </source>
</evidence>
<keyword evidence="4" id="KW-0472">Membrane</keyword>
<evidence type="ECO:0000256" key="1">
    <source>
        <dbReference type="ARBA" id="ARBA00004442"/>
    </source>
</evidence>
<gene>
    <name evidence="9" type="ORF">FYJ29_02285</name>
</gene>
<evidence type="ECO:0000256" key="4">
    <source>
        <dbReference type="ARBA" id="ARBA00023136"/>
    </source>
</evidence>
<evidence type="ECO:0000259" key="8">
    <source>
        <dbReference type="Pfam" id="PF14322"/>
    </source>
</evidence>
<evidence type="ECO:0000256" key="3">
    <source>
        <dbReference type="ARBA" id="ARBA00022729"/>
    </source>
</evidence>
<sequence length="543" mass="61618">MKKLMIIALAGAAMLSTSCSDFLDPQSEGNPTTTNYFKNDQQAIDAVDELYKPLVEEAMFGREIYWEQGGTCDIVWGRTRSYPTLATLKYTGDESPLRGTFNQFYGEMARANFIIKKLTDKEKGTTLSAIEKRSLGEAYFIRGFCHFWVAHRYGTDSQGVPFCRWEDWSDDYDYTMPPQQSSVQVNYDYIIQDMDKAISYLPNLEDYGNADKGRASKAAAVALKAKTYAYWATWDATKWNDVIKQVDLLENTYGRDLAPTFDEVFTSDQSKFWGKEYLFGIAGDGGANGGGSEFPGVVLENKAWGVYNGWGQNKPSEDIYEEMAKDGAGNDRLKRSILCYGDTFELNGVERRFFSTSDIQAGFMINKYMDPFKHANMTDTYVNANGDWPTCRIMFPLMRYAEMLLFRAEAYLMTGNAAAATADINKLRQRSHLAPLKGTATMADLYHERRCELAFEMTDHLGDLKRWAASSNAEIKALALKELNAHPRVRAYSDRSNPESDFKVIDYEDYRDKAAYDSHLMVFPYPSDVISKYGGKLKQNPNY</sequence>
<proteinExistence type="inferred from homology"/>
<organism evidence="9 10">
    <name type="scientific">Sodaliphilus pleomorphus</name>
    <dbReference type="NCBI Taxonomy" id="2606626"/>
    <lineage>
        <taxon>Bacteria</taxon>
        <taxon>Pseudomonadati</taxon>
        <taxon>Bacteroidota</taxon>
        <taxon>Bacteroidia</taxon>
        <taxon>Bacteroidales</taxon>
        <taxon>Muribaculaceae</taxon>
        <taxon>Sodaliphilus</taxon>
    </lineage>
</organism>
<comment type="similarity">
    <text evidence="2">Belongs to the SusD family.</text>
</comment>
<dbReference type="PROSITE" id="PS51257">
    <property type="entry name" value="PROKAR_LIPOPROTEIN"/>
    <property type="match status" value="1"/>
</dbReference>
<dbReference type="Gene3D" id="1.25.40.390">
    <property type="match status" value="1"/>
</dbReference>
<name>A0A6L5XAT4_9BACT</name>
<dbReference type="InterPro" id="IPR012944">
    <property type="entry name" value="SusD_RagB_dom"/>
</dbReference>
<feature type="domain" description="SusD-like N-terminal" evidence="8">
    <location>
        <begin position="21"/>
        <end position="228"/>
    </location>
</feature>
<keyword evidence="3 6" id="KW-0732">Signal</keyword>
<dbReference type="Pfam" id="PF07980">
    <property type="entry name" value="SusD_RagB"/>
    <property type="match status" value="1"/>
</dbReference>
<feature type="chain" id="PRO_5026878730" evidence="6">
    <location>
        <begin position="24"/>
        <end position="543"/>
    </location>
</feature>
<evidence type="ECO:0000313" key="9">
    <source>
        <dbReference type="EMBL" id="MSS16605.1"/>
    </source>
</evidence>
<evidence type="ECO:0000313" key="10">
    <source>
        <dbReference type="Proteomes" id="UP000483362"/>
    </source>
</evidence>
<reference evidence="9 10" key="1">
    <citation type="submission" date="2019-08" db="EMBL/GenBank/DDBJ databases">
        <title>In-depth cultivation of the pig gut microbiome towards novel bacterial diversity and tailored functional studies.</title>
        <authorList>
            <person name="Wylensek D."/>
            <person name="Hitch T.C.A."/>
            <person name="Clavel T."/>
        </authorList>
    </citation>
    <scope>NUCLEOTIDE SEQUENCE [LARGE SCALE GENOMIC DNA]</scope>
    <source>
        <strain evidence="9 10">Oil-RF-744-WCA-WT-10</strain>
    </source>
</reference>
<evidence type="ECO:0000256" key="5">
    <source>
        <dbReference type="ARBA" id="ARBA00023237"/>
    </source>
</evidence>
<keyword evidence="5" id="KW-0998">Cell outer membrane</keyword>
<dbReference type="InterPro" id="IPR011990">
    <property type="entry name" value="TPR-like_helical_dom_sf"/>
</dbReference>
<dbReference type="Pfam" id="PF14322">
    <property type="entry name" value="SusD-like_3"/>
    <property type="match status" value="1"/>
</dbReference>
<dbReference type="EMBL" id="VULT01000003">
    <property type="protein sequence ID" value="MSS16605.1"/>
    <property type="molecule type" value="Genomic_DNA"/>
</dbReference>
<dbReference type="AlphaFoldDB" id="A0A6L5XAT4"/>
<feature type="domain" description="RagB/SusD" evidence="7">
    <location>
        <begin position="264"/>
        <end position="543"/>
    </location>
</feature>
<comment type="subcellular location">
    <subcellularLocation>
        <location evidence="1">Cell outer membrane</location>
    </subcellularLocation>
</comment>
<dbReference type="RefSeq" id="WP_154327370.1">
    <property type="nucleotide sequence ID" value="NZ_CP045696.1"/>
</dbReference>
<dbReference type="InterPro" id="IPR033985">
    <property type="entry name" value="SusD-like_N"/>
</dbReference>
<dbReference type="GO" id="GO:0009279">
    <property type="term" value="C:cell outer membrane"/>
    <property type="evidence" value="ECO:0007669"/>
    <property type="project" value="UniProtKB-SubCell"/>
</dbReference>
<comment type="caution">
    <text evidence="9">The sequence shown here is derived from an EMBL/GenBank/DDBJ whole genome shotgun (WGS) entry which is preliminary data.</text>
</comment>
<dbReference type="Proteomes" id="UP000483362">
    <property type="component" value="Unassembled WGS sequence"/>
</dbReference>
<evidence type="ECO:0000256" key="2">
    <source>
        <dbReference type="ARBA" id="ARBA00006275"/>
    </source>
</evidence>
<accession>A0A6L5XAT4</accession>